<dbReference type="Proteomes" id="UP000252519">
    <property type="component" value="Unassembled WGS sequence"/>
</dbReference>
<evidence type="ECO:0000256" key="2">
    <source>
        <dbReference type="SAM" id="MobiDB-lite"/>
    </source>
</evidence>
<keyword evidence="1" id="KW-0479">Metal-binding</keyword>
<dbReference type="PROSITE" id="PS50158">
    <property type="entry name" value="ZF_CCHC"/>
    <property type="match status" value="1"/>
</dbReference>
<dbReference type="GO" id="GO:0003676">
    <property type="term" value="F:nucleic acid binding"/>
    <property type="evidence" value="ECO:0007669"/>
    <property type="project" value="InterPro"/>
</dbReference>
<dbReference type="OrthoDB" id="5851913at2759"/>
<organism evidence="4 5">
    <name type="scientific">Ancylostoma caninum</name>
    <name type="common">Dog hookworm</name>
    <dbReference type="NCBI Taxonomy" id="29170"/>
    <lineage>
        <taxon>Eukaryota</taxon>
        <taxon>Metazoa</taxon>
        <taxon>Ecdysozoa</taxon>
        <taxon>Nematoda</taxon>
        <taxon>Chromadorea</taxon>
        <taxon>Rhabditida</taxon>
        <taxon>Rhabditina</taxon>
        <taxon>Rhabditomorpha</taxon>
        <taxon>Strongyloidea</taxon>
        <taxon>Ancylostomatidae</taxon>
        <taxon>Ancylostomatinae</taxon>
        <taxon>Ancylostoma</taxon>
    </lineage>
</organism>
<dbReference type="GO" id="GO:0019899">
    <property type="term" value="F:enzyme binding"/>
    <property type="evidence" value="ECO:0007669"/>
    <property type="project" value="UniProtKB-ARBA"/>
</dbReference>
<dbReference type="Gene3D" id="4.10.60.10">
    <property type="entry name" value="Zinc finger, CCHC-type"/>
    <property type="match status" value="1"/>
</dbReference>
<dbReference type="InterPro" id="IPR036875">
    <property type="entry name" value="Znf_CCHC_sf"/>
</dbReference>
<reference evidence="4 5" key="1">
    <citation type="submission" date="2014-10" db="EMBL/GenBank/DDBJ databases">
        <title>Draft genome of the hookworm Ancylostoma caninum.</title>
        <authorList>
            <person name="Mitreva M."/>
        </authorList>
    </citation>
    <scope>NUCLEOTIDE SEQUENCE [LARGE SCALE GENOMIC DNA]</scope>
    <source>
        <strain evidence="4 5">Baltimore</strain>
    </source>
</reference>
<gene>
    <name evidence="4" type="ORF">ANCCAN_06949</name>
</gene>
<keyword evidence="5" id="KW-1185">Reference proteome</keyword>
<dbReference type="GO" id="GO:0008270">
    <property type="term" value="F:zinc ion binding"/>
    <property type="evidence" value="ECO:0007669"/>
    <property type="project" value="UniProtKB-KW"/>
</dbReference>
<name>A0A368GTU5_ANCCA</name>
<evidence type="ECO:0000259" key="3">
    <source>
        <dbReference type="PROSITE" id="PS50158"/>
    </source>
</evidence>
<keyword evidence="1" id="KW-0863">Zinc-finger</keyword>
<evidence type="ECO:0000256" key="1">
    <source>
        <dbReference type="PROSITE-ProRule" id="PRU00047"/>
    </source>
</evidence>
<feature type="region of interest" description="Disordered" evidence="2">
    <location>
        <begin position="1"/>
        <end position="23"/>
    </location>
</feature>
<dbReference type="GO" id="GO:0005737">
    <property type="term" value="C:cytoplasm"/>
    <property type="evidence" value="ECO:0007669"/>
    <property type="project" value="UniProtKB-ARBA"/>
</dbReference>
<proteinExistence type="predicted"/>
<evidence type="ECO:0000313" key="5">
    <source>
        <dbReference type="Proteomes" id="UP000252519"/>
    </source>
</evidence>
<dbReference type="SMART" id="SM00343">
    <property type="entry name" value="ZnF_C2HC"/>
    <property type="match status" value="3"/>
</dbReference>
<evidence type="ECO:0000313" key="4">
    <source>
        <dbReference type="EMBL" id="RCN47018.1"/>
    </source>
</evidence>
<dbReference type="EMBL" id="JOJR01000069">
    <property type="protein sequence ID" value="RCN47018.1"/>
    <property type="molecule type" value="Genomic_DNA"/>
</dbReference>
<dbReference type="SUPFAM" id="SSF57756">
    <property type="entry name" value="Retrovirus zinc finger-like domains"/>
    <property type="match status" value="1"/>
</dbReference>
<dbReference type="AlphaFoldDB" id="A0A368GTU5"/>
<comment type="caution">
    <text evidence="4">The sequence shown here is derived from an EMBL/GenBank/DDBJ whole genome shotgun (WGS) entry which is preliminary data.</text>
</comment>
<dbReference type="InterPro" id="IPR001878">
    <property type="entry name" value="Znf_CCHC"/>
</dbReference>
<sequence>MERSQEMIKKPSTLQPATKERNQGKRPVPACIYCKRTNHRSLECRTVPIAERAAFLARNQLCLNCGKPNHRAEDCRSQGCFKCGRKHHSSQCRSKRPRTITRPLSDQERRRIQQFGQQNRPVVKLAPETVNKAEEEDRFKPGLVKQTRMSSPSKKRMMNNCRRVIPSARVPYAM</sequence>
<protein>
    <submittedName>
        <fullName evidence="4">Zinc knuckle</fullName>
    </submittedName>
</protein>
<accession>A0A368GTU5</accession>
<feature type="domain" description="CCHC-type" evidence="3">
    <location>
        <begin position="62"/>
        <end position="77"/>
    </location>
</feature>
<keyword evidence="1" id="KW-0862">Zinc</keyword>